<organism evidence="1 2">
    <name type="scientific">Caerostris extrusa</name>
    <name type="common">Bark spider</name>
    <name type="synonym">Caerostris bankana</name>
    <dbReference type="NCBI Taxonomy" id="172846"/>
    <lineage>
        <taxon>Eukaryota</taxon>
        <taxon>Metazoa</taxon>
        <taxon>Ecdysozoa</taxon>
        <taxon>Arthropoda</taxon>
        <taxon>Chelicerata</taxon>
        <taxon>Arachnida</taxon>
        <taxon>Araneae</taxon>
        <taxon>Araneomorphae</taxon>
        <taxon>Entelegynae</taxon>
        <taxon>Araneoidea</taxon>
        <taxon>Araneidae</taxon>
        <taxon>Caerostris</taxon>
    </lineage>
</organism>
<comment type="caution">
    <text evidence="1">The sequence shown here is derived from an EMBL/GenBank/DDBJ whole genome shotgun (WGS) entry which is preliminary data.</text>
</comment>
<name>A0AAV4N343_CAEEX</name>
<keyword evidence="2" id="KW-1185">Reference proteome</keyword>
<dbReference type="Proteomes" id="UP001054945">
    <property type="component" value="Unassembled WGS sequence"/>
</dbReference>
<gene>
    <name evidence="1" type="ORF">CEXT_102311</name>
</gene>
<sequence>MSRGKLSLGLITDNREKVREDEISVPAVVPFAWPPGGFISEIPFAPSRQAIKEDHFAGRVWGGPASSGFGDA</sequence>
<evidence type="ECO:0000313" key="1">
    <source>
        <dbReference type="EMBL" id="GIX79142.1"/>
    </source>
</evidence>
<accession>A0AAV4N343</accession>
<reference evidence="1 2" key="1">
    <citation type="submission" date="2021-06" db="EMBL/GenBank/DDBJ databases">
        <title>Caerostris extrusa draft genome.</title>
        <authorList>
            <person name="Kono N."/>
            <person name="Arakawa K."/>
        </authorList>
    </citation>
    <scope>NUCLEOTIDE SEQUENCE [LARGE SCALE GENOMIC DNA]</scope>
</reference>
<evidence type="ECO:0000313" key="2">
    <source>
        <dbReference type="Proteomes" id="UP001054945"/>
    </source>
</evidence>
<protein>
    <submittedName>
        <fullName evidence="1">Uncharacterized protein</fullName>
    </submittedName>
</protein>
<proteinExistence type="predicted"/>
<dbReference type="AlphaFoldDB" id="A0AAV4N343"/>
<dbReference type="EMBL" id="BPLR01020472">
    <property type="protein sequence ID" value="GIX79142.1"/>
    <property type="molecule type" value="Genomic_DNA"/>
</dbReference>